<dbReference type="Gene3D" id="3.90.25.10">
    <property type="entry name" value="UDP-galactose 4-epimerase, domain 1"/>
    <property type="match status" value="1"/>
</dbReference>
<reference evidence="2 3" key="1">
    <citation type="submission" date="2019-03" db="EMBL/GenBank/DDBJ databases">
        <title>Dyadobacter AR-3-6 sp. nov., isolated from arctic soil.</title>
        <authorList>
            <person name="Chaudhary D.K."/>
        </authorList>
    </citation>
    <scope>NUCLEOTIDE SEQUENCE [LARGE SCALE GENOMIC DNA]</scope>
    <source>
        <strain evidence="2 3">AR-3-6</strain>
    </source>
</reference>
<keyword evidence="3" id="KW-1185">Reference proteome</keyword>
<dbReference type="Pfam" id="PF13460">
    <property type="entry name" value="NAD_binding_10"/>
    <property type="match status" value="1"/>
</dbReference>
<proteinExistence type="predicted"/>
<dbReference type="InterPro" id="IPR051604">
    <property type="entry name" value="Ergot_Alk_Oxidoreductase"/>
</dbReference>
<organism evidence="2 3">
    <name type="scientific">Dyadobacter psychrotolerans</name>
    <dbReference type="NCBI Taxonomy" id="2541721"/>
    <lineage>
        <taxon>Bacteria</taxon>
        <taxon>Pseudomonadati</taxon>
        <taxon>Bacteroidota</taxon>
        <taxon>Cytophagia</taxon>
        <taxon>Cytophagales</taxon>
        <taxon>Spirosomataceae</taxon>
        <taxon>Dyadobacter</taxon>
    </lineage>
</organism>
<dbReference type="RefSeq" id="WP_131960825.1">
    <property type="nucleotide sequence ID" value="NZ_SMFL01000010.1"/>
</dbReference>
<gene>
    <name evidence="2" type="ORF">E0F88_24020</name>
</gene>
<dbReference type="PANTHER" id="PTHR43162">
    <property type="match status" value="1"/>
</dbReference>
<comment type="caution">
    <text evidence="2">The sequence shown here is derived from an EMBL/GenBank/DDBJ whole genome shotgun (WGS) entry which is preliminary data.</text>
</comment>
<accession>A0A4R5DMJ0</accession>
<dbReference type="InterPro" id="IPR036291">
    <property type="entry name" value="NAD(P)-bd_dom_sf"/>
</dbReference>
<dbReference type="SUPFAM" id="SSF51735">
    <property type="entry name" value="NAD(P)-binding Rossmann-fold domains"/>
    <property type="match status" value="1"/>
</dbReference>
<dbReference type="AlphaFoldDB" id="A0A4R5DMJ0"/>
<dbReference type="Proteomes" id="UP000294850">
    <property type="component" value="Unassembled WGS sequence"/>
</dbReference>
<dbReference type="OrthoDB" id="2149806at2"/>
<dbReference type="PANTHER" id="PTHR43162:SF1">
    <property type="entry name" value="PRESTALK A DIFFERENTIATION PROTEIN A"/>
    <property type="match status" value="1"/>
</dbReference>
<name>A0A4R5DMJ0_9BACT</name>
<feature type="domain" description="NAD(P)-binding" evidence="1">
    <location>
        <begin position="7"/>
        <end position="132"/>
    </location>
</feature>
<sequence>MKYIITGSLGHISLPVVKNLISAGHEVTVISSSESKKVEIESLGAKAAIGSVHDLDFLKNAFAGADAVYLMVPSDFSIADYPKFQREIGDRYVEAVSAAKIKNVVLLSSIGAHMKTGAGPIDGLAYLEDKLREVENINVNALRPSYFFYNLYSQAGLIKNAGITGSNFGDTDEKLILTDTGDIAKVATAELLALSFTGFNITYIASDERRPTEIAEVLGVAVDKPGIPWITFTDEQSTEGMLQAGLSPVFAKLYTDMGKAIREGKLQEDYWKNRPQVLGEYKLEDFAREFAVAYNI</sequence>
<dbReference type="Gene3D" id="3.40.50.720">
    <property type="entry name" value="NAD(P)-binding Rossmann-like Domain"/>
    <property type="match status" value="1"/>
</dbReference>
<evidence type="ECO:0000313" key="3">
    <source>
        <dbReference type="Proteomes" id="UP000294850"/>
    </source>
</evidence>
<evidence type="ECO:0000313" key="2">
    <source>
        <dbReference type="EMBL" id="TDE12115.1"/>
    </source>
</evidence>
<protein>
    <submittedName>
        <fullName evidence="2">NAD-dependent dehydratase</fullName>
    </submittedName>
</protein>
<dbReference type="EMBL" id="SMFL01000010">
    <property type="protein sequence ID" value="TDE12115.1"/>
    <property type="molecule type" value="Genomic_DNA"/>
</dbReference>
<evidence type="ECO:0000259" key="1">
    <source>
        <dbReference type="Pfam" id="PF13460"/>
    </source>
</evidence>
<dbReference type="InterPro" id="IPR016040">
    <property type="entry name" value="NAD(P)-bd_dom"/>
</dbReference>